<accession>A0ABT9G4W0</accession>
<keyword evidence="1" id="KW-0812">Transmembrane</keyword>
<evidence type="ECO:0000313" key="2">
    <source>
        <dbReference type="EMBL" id="MDP4301525.1"/>
    </source>
</evidence>
<dbReference type="Proteomes" id="UP001235760">
    <property type="component" value="Unassembled WGS sequence"/>
</dbReference>
<proteinExistence type="predicted"/>
<comment type="caution">
    <text evidence="2">The sequence shown here is derived from an EMBL/GenBank/DDBJ whole genome shotgun (WGS) entry which is preliminary data.</text>
</comment>
<gene>
    <name evidence="2" type="ORF">Q8X39_12825</name>
</gene>
<keyword evidence="1" id="KW-1133">Transmembrane helix</keyword>
<evidence type="ECO:0000256" key="1">
    <source>
        <dbReference type="SAM" id="Phobius"/>
    </source>
</evidence>
<feature type="transmembrane region" description="Helical" evidence="1">
    <location>
        <begin position="82"/>
        <end position="101"/>
    </location>
</feature>
<keyword evidence="3" id="KW-1185">Reference proteome</keyword>
<dbReference type="PROSITE" id="PS51257">
    <property type="entry name" value="PROKAR_LIPOPROTEIN"/>
    <property type="match status" value="1"/>
</dbReference>
<feature type="transmembrane region" description="Helical" evidence="1">
    <location>
        <begin position="12"/>
        <end position="34"/>
    </location>
</feature>
<organism evidence="2 3">
    <name type="scientific">Leptothrix discophora</name>
    <dbReference type="NCBI Taxonomy" id="89"/>
    <lineage>
        <taxon>Bacteria</taxon>
        <taxon>Pseudomonadati</taxon>
        <taxon>Pseudomonadota</taxon>
        <taxon>Betaproteobacteria</taxon>
        <taxon>Burkholderiales</taxon>
        <taxon>Sphaerotilaceae</taxon>
        <taxon>Leptothrix</taxon>
    </lineage>
</organism>
<name>A0ABT9G4W0_LEPDI</name>
<protein>
    <submittedName>
        <fullName evidence="2">Uncharacterized protein</fullName>
    </submittedName>
</protein>
<reference evidence="2 3" key="1">
    <citation type="submission" date="2023-08" db="EMBL/GenBank/DDBJ databases">
        <authorList>
            <person name="Roldan D.M."/>
            <person name="Menes R.J."/>
        </authorList>
    </citation>
    <scope>NUCLEOTIDE SEQUENCE [LARGE SCALE GENOMIC DNA]</scope>
    <source>
        <strain evidence="2 3">CCM 2812</strain>
    </source>
</reference>
<keyword evidence="1" id="KW-0472">Membrane</keyword>
<dbReference type="RefSeq" id="WP_305750076.1">
    <property type="nucleotide sequence ID" value="NZ_JAUZEE010000006.1"/>
</dbReference>
<evidence type="ECO:0000313" key="3">
    <source>
        <dbReference type="Proteomes" id="UP001235760"/>
    </source>
</evidence>
<dbReference type="EMBL" id="JAUZEE010000006">
    <property type="protein sequence ID" value="MDP4301525.1"/>
    <property type="molecule type" value="Genomic_DNA"/>
</dbReference>
<feature type="transmembrane region" description="Helical" evidence="1">
    <location>
        <begin position="54"/>
        <end position="73"/>
    </location>
</feature>
<sequence length="104" mass="10518">MKVAPETLGPAAQAAVAALVLLGLFGGCLIVAYAGFATSPKRGGYSTFVPVPEAYLLAATLIGMSGTGLLVLLRHRHASHTACALAGLVYVAVAAVLTSILRPE</sequence>